<dbReference type="Pfam" id="PF13520">
    <property type="entry name" value="AA_permease_2"/>
    <property type="match status" value="1"/>
</dbReference>
<name>A0ABP0D6B9_9PEZI</name>
<keyword evidence="8" id="KW-1185">Reference proteome</keyword>
<feature type="transmembrane region" description="Helical" evidence="6">
    <location>
        <begin position="517"/>
        <end position="536"/>
    </location>
</feature>
<comment type="caution">
    <text evidence="7">The sequence shown here is derived from an EMBL/GenBank/DDBJ whole genome shotgun (WGS) entry which is preliminary data.</text>
</comment>
<proteinExistence type="predicted"/>
<evidence type="ECO:0000256" key="2">
    <source>
        <dbReference type="ARBA" id="ARBA00022448"/>
    </source>
</evidence>
<dbReference type="EMBL" id="CAWUOM010000001">
    <property type="protein sequence ID" value="CAK7262471.1"/>
    <property type="molecule type" value="Genomic_DNA"/>
</dbReference>
<dbReference type="PANTHER" id="PTHR45649:SF1">
    <property type="entry name" value="TRANSPORTER, PUTATIVE (EUROFUNG)-RELATED"/>
    <property type="match status" value="1"/>
</dbReference>
<feature type="transmembrane region" description="Helical" evidence="6">
    <location>
        <begin position="107"/>
        <end position="133"/>
    </location>
</feature>
<keyword evidence="4 6" id="KW-1133">Transmembrane helix</keyword>
<feature type="transmembrane region" description="Helical" evidence="6">
    <location>
        <begin position="225"/>
        <end position="246"/>
    </location>
</feature>
<gene>
    <name evidence="7" type="ORF">SEPCBS57363_000060</name>
</gene>
<evidence type="ECO:0000256" key="6">
    <source>
        <dbReference type="SAM" id="Phobius"/>
    </source>
</evidence>
<feature type="transmembrane region" description="Helical" evidence="6">
    <location>
        <begin position="314"/>
        <end position="336"/>
    </location>
</feature>
<sequence length="586" mass="63716">MASSTLTADDDSLAKLGKKQDLKRRFGFWSLLGFATSELILWEAVLSLLSLGFTNGGPAGLVYGYVISWLSSMSIYLVVSELVSMAPIAAGQYYWVYMLAPDGYREFASYLIGWLTSMAWISTIATECIYGGTILQGLMILRNPSYAAAATRWQGTLFSWAMIFSAVLVNALIPGAQPMLEIGNIVLHVAGFFTVVGLLWAYGTHSSTAFVFTTSVNEGGWPTQGLSYFVGYVGSVSLFIGCDCSVHMAEEVVRPTHNVPTAIMTSLFFNGLIGLTMMLTVLYNLGDINSVLNSPTGYPFLQVFQNAFKSVPGAVALGSITLALVWSCAIGILTAASRMSWSFARDRGAPFSDTLRMVNRHNKVPVNAILIVGACSAVICLIYVGSSAAFNDVVSLNVTGFYGSYFVPSAFLLYRRIKGQIKPYRNHTSGIAKDVEGAKKDDSRECTAVLANTADFVAPTASAADVIQAANTTKSNEVTERDLGFNNGTVSALEMLAQDHTWGWFHIPGLLGTINNIYACCYMIFVIFFSLWPSVYRPDATTMNYSIVITSGVLIFSLIWYFIRARKEYNGPVVDSEVAAIVMQTL</sequence>
<dbReference type="PIRSF" id="PIRSF006060">
    <property type="entry name" value="AA_transporter"/>
    <property type="match status" value="1"/>
</dbReference>
<keyword evidence="2" id="KW-0813">Transport</keyword>
<feature type="transmembrane region" description="Helical" evidence="6">
    <location>
        <begin position="153"/>
        <end position="173"/>
    </location>
</feature>
<evidence type="ECO:0000256" key="1">
    <source>
        <dbReference type="ARBA" id="ARBA00004141"/>
    </source>
</evidence>
<dbReference type="InterPro" id="IPR002293">
    <property type="entry name" value="AA/rel_permease1"/>
</dbReference>
<feature type="transmembrane region" description="Helical" evidence="6">
    <location>
        <begin position="73"/>
        <end position="95"/>
    </location>
</feature>
<evidence type="ECO:0008006" key="9">
    <source>
        <dbReference type="Google" id="ProtNLM"/>
    </source>
</evidence>
<dbReference type="Proteomes" id="UP001642501">
    <property type="component" value="Unassembled WGS sequence"/>
</dbReference>
<dbReference type="PANTHER" id="PTHR45649">
    <property type="entry name" value="AMINO-ACID PERMEASE BAT1"/>
    <property type="match status" value="1"/>
</dbReference>
<evidence type="ECO:0000256" key="4">
    <source>
        <dbReference type="ARBA" id="ARBA00022989"/>
    </source>
</evidence>
<feature type="transmembrane region" description="Helical" evidence="6">
    <location>
        <begin position="185"/>
        <end position="205"/>
    </location>
</feature>
<comment type="subcellular location">
    <subcellularLocation>
        <location evidence="1">Membrane</location>
        <topology evidence="1">Multi-pass membrane protein</topology>
    </subcellularLocation>
</comment>
<evidence type="ECO:0000256" key="5">
    <source>
        <dbReference type="ARBA" id="ARBA00023136"/>
    </source>
</evidence>
<dbReference type="Gene3D" id="1.20.1740.10">
    <property type="entry name" value="Amino acid/polyamine transporter I"/>
    <property type="match status" value="1"/>
</dbReference>
<reference evidence="7 8" key="1">
    <citation type="submission" date="2024-01" db="EMBL/GenBank/DDBJ databases">
        <authorList>
            <person name="Allen C."/>
            <person name="Tagirdzhanova G."/>
        </authorList>
    </citation>
    <scope>NUCLEOTIDE SEQUENCE [LARGE SCALE GENOMIC DNA]</scope>
    <source>
        <strain evidence="7 8">CBS 573.63</strain>
    </source>
</reference>
<feature type="transmembrane region" description="Helical" evidence="6">
    <location>
        <begin position="542"/>
        <end position="563"/>
    </location>
</feature>
<accession>A0ABP0D6B9</accession>
<keyword evidence="5 6" id="KW-0472">Membrane</keyword>
<protein>
    <recommendedName>
        <fullName evidence="9">Choline transport protein</fullName>
    </recommendedName>
</protein>
<evidence type="ECO:0000313" key="7">
    <source>
        <dbReference type="EMBL" id="CAK7262471.1"/>
    </source>
</evidence>
<feature type="transmembrane region" description="Helical" evidence="6">
    <location>
        <begin position="28"/>
        <end position="53"/>
    </location>
</feature>
<feature type="transmembrane region" description="Helical" evidence="6">
    <location>
        <begin position="267"/>
        <end position="286"/>
    </location>
</feature>
<keyword evidence="3 6" id="KW-0812">Transmembrane</keyword>
<evidence type="ECO:0000313" key="8">
    <source>
        <dbReference type="Proteomes" id="UP001642501"/>
    </source>
</evidence>
<feature type="transmembrane region" description="Helical" evidence="6">
    <location>
        <begin position="364"/>
        <end position="384"/>
    </location>
</feature>
<evidence type="ECO:0000256" key="3">
    <source>
        <dbReference type="ARBA" id="ARBA00022692"/>
    </source>
</evidence>
<organism evidence="7 8">
    <name type="scientific">Sporothrix epigloea</name>
    <dbReference type="NCBI Taxonomy" id="1892477"/>
    <lineage>
        <taxon>Eukaryota</taxon>
        <taxon>Fungi</taxon>
        <taxon>Dikarya</taxon>
        <taxon>Ascomycota</taxon>
        <taxon>Pezizomycotina</taxon>
        <taxon>Sordariomycetes</taxon>
        <taxon>Sordariomycetidae</taxon>
        <taxon>Ophiostomatales</taxon>
        <taxon>Ophiostomataceae</taxon>
        <taxon>Sporothrix</taxon>
    </lineage>
</organism>
<feature type="transmembrane region" description="Helical" evidence="6">
    <location>
        <begin position="396"/>
        <end position="414"/>
    </location>
</feature>